<evidence type="ECO:0000313" key="2">
    <source>
        <dbReference type="EMBL" id="KAF6173624.1"/>
    </source>
</evidence>
<name>A0A7J7P379_9MAGN</name>
<dbReference type="InterPro" id="IPR036291">
    <property type="entry name" value="NAD(P)-bd_dom_sf"/>
</dbReference>
<gene>
    <name evidence="2" type="ORF">GIB67_022983</name>
</gene>
<dbReference type="InterPro" id="IPR055222">
    <property type="entry name" value="PRISE-like_Rossmann-fold"/>
</dbReference>
<dbReference type="OrthoDB" id="1731983at2759"/>
<reference evidence="2 3" key="1">
    <citation type="journal article" date="2020" name="IScience">
        <title>Genome Sequencing of the Endangered Kingdonia uniflora (Circaeasteraceae, Ranunculales) Reveals Potential Mechanisms of Evolutionary Specialization.</title>
        <authorList>
            <person name="Sun Y."/>
            <person name="Deng T."/>
            <person name="Zhang A."/>
            <person name="Moore M.J."/>
            <person name="Landis J.B."/>
            <person name="Lin N."/>
            <person name="Zhang H."/>
            <person name="Zhang X."/>
            <person name="Huang J."/>
            <person name="Zhang X."/>
            <person name="Sun H."/>
            <person name="Wang H."/>
        </authorList>
    </citation>
    <scope>NUCLEOTIDE SEQUENCE [LARGE SCALE GENOMIC DNA]</scope>
    <source>
        <strain evidence="2">TB1705</strain>
        <tissue evidence="2">Leaf</tissue>
    </source>
</reference>
<sequence>MSGAEENWERLVKMFGVEDGLDVPNFYYNLEDILFEEAEKKEGLTWSIHRPGTIFGFSPYSMVNIIGTLCVYAAICKHEGRPLRLPRTKIAWEGYSDTYDADLIAEHQIWSSVDPYPINEAFNYSNGDMFKWKHLWKVSGEQFEVECAEFEQGLSLEEMMKDKGMVWDEIVKEKELCPTKIEEVGVWWFVDKMFMADESVLDNMNKSKEHGFLGFRNLTSAFVSWIDKMKAYKIIP</sequence>
<dbReference type="GO" id="GO:0016627">
    <property type="term" value="F:oxidoreductase activity, acting on the CH-CH group of donors"/>
    <property type="evidence" value="ECO:0007669"/>
    <property type="project" value="UniProtKB-ARBA"/>
</dbReference>
<dbReference type="Gene3D" id="3.40.50.720">
    <property type="entry name" value="NAD(P)-binding Rossmann-like Domain"/>
    <property type="match status" value="1"/>
</dbReference>
<dbReference type="SUPFAM" id="SSF51735">
    <property type="entry name" value="NAD(P)-binding Rossmann-fold domains"/>
    <property type="match status" value="1"/>
</dbReference>
<dbReference type="PANTHER" id="PTHR32487">
    <property type="entry name" value="3-OXO-DELTA(4,5)-STEROID 5-BETA-REDUCTASE"/>
    <property type="match status" value="1"/>
</dbReference>
<comment type="caution">
    <text evidence="2">The sequence shown here is derived from an EMBL/GenBank/DDBJ whole genome shotgun (WGS) entry which is preliminary data.</text>
</comment>
<proteinExistence type="predicted"/>
<dbReference type="Proteomes" id="UP000541444">
    <property type="component" value="Unassembled WGS sequence"/>
</dbReference>
<accession>A0A7J7P379</accession>
<feature type="domain" description="PRISE-like Rossmann-fold" evidence="1">
    <location>
        <begin position="26"/>
        <end position="236"/>
    </location>
</feature>
<protein>
    <recommendedName>
        <fullName evidence="1">PRISE-like Rossmann-fold domain-containing protein</fullName>
    </recommendedName>
</protein>
<dbReference type="PANTHER" id="PTHR32487:SF0">
    <property type="entry name" value="3-OXO-DELTA(4,5)-STEROID 5-BETA-REDUCTASE"/>
    <property type="match status" value="1"/>
</dbReference>
<dbReference type="AlphaFoldDB" id="A0A7J7P379"/>
<evidence type="ECO:0000259" key="1">
    <source>
        <dbReference type="Pfam" id="PF22917"/>
    </source>
</evidence>
<dbReference type="EMBL" id="JACGCM010000333">
    <property type="protein sequence ID" value="KAF6173624.1"/>
    <property type="molecule type" value="Genomic_DNA"/>
</dbReference>
<keyword evidence="3" id="KW-1185">Reference proteome</keyword>
<dbReference type="Pfam" id="PF22917">
    <property type="entry name" value="PRISE"/>
    <property type="match status" value="1"/>
</dbReference>
<organism evidence="2 3">
    <name type="scientific">Kingdonia uniflora</name>
    <dbReference type="NCBI Taxonomy" id="39325"/>
    <lineage>
        <taxon>Eukaryota</taxon>
        <taxon>Viridiplantae</taxon>
        <taxon>Streptophyta</taxon>
        <taxon>Embryophyta</taxon>
        <taxon>Tracheophyta</taxon>
        <taxon>Spermatophyta</taxon>
        <taxon>Magnoliopsida</taxon>
        <taxon>Ranunculales</taxon>
        <taxon>Circaeasteraceae</taxon>
        <taxon>Kingdonia</taxon>
    </lineage>
</organism>
<evidence type="ECO:0000313" key="3">
    <source>
        <dbReference type="Proteomes" id="UP000541444"/>
    </source>
</evidence>